<accession>A0A9D9G1W3</accession>
<dbReference type="GO" id="GO:0005886">
    <property type="term" value="C:plasma membrane"/>
    <property type="evidence" value="ECO:0007669"/>
    <property type="project" value="UniProtKB-SubCell"/>
</dbReference>
<feature type="domain" description="Bacterial sugar transferase" evidence="9">
    <location>
        <begin position="18"/>
        <end position="209"/>
    </location>
</feature>
<dbReference type="GO" id="GO:0016780">
    <property type="term" value="F:phosphotransferase activity, for other substituted phosphate groups"/>
    <property type="evidence" value="ECO:0007669"/>
    <property type="project" value="TreeGrafter"/>
</dbReference>
<gene>
    <name evidence="10" type="ORF">JJ833_01625</name>
</gene>
<dbReference type="PANTHER" id="PTHR30576">
    <property type="entry name" value="COLANIC BIOSYNTHESIS UDP-GLUCOSE LIPID CARRIER TRANSFERASE"/>
    <property type="match status" value="1"/>
</dbReference>
<sequence length="217" mass="25455">MMKNSKKKLTSKGYKLIKKIFDILFSMSILVAFLPLFVLIAFLIKLSSRGPIFFLQERIGKNNIPFKCIKFRTMYPEAKDILQNLLIKDEKIKREFEQTHKIKNDPRITTIGRFLRKTSLDELPQFINVLRNEMSVVGPRPIVKDEKKKYGKNFKKVLSIKPGITGLWQVSGRNNLTYKKRVMLDLNYANNYNFIMDIRILIRTFGVILFPLDRGAY</sequence>
<evidence type="ECO:0000256" key="1">
    <source>
        <dbReference type="ARBA" id="ARBA00004236"/>
    </source>
</evidence>
<comment type="subcellular location">
    <subcellularLocation>
        <location evidence="1">Cell membrane</location>
    </subcellularLocation>
</comment>
<feature type="transmembrane region" description="Helical" evidence="8">
    <location>
        <begin position="20"/>
        <end position="44"/>
    </location>
</feature>
<evidence type="ECO:0000256" key="4">
    <source>
        <dbReference type="ARBA" id="ARBA00022679"/>
    </source>
</evidence>
<protein>
    <submittedName>
        <fullName evidence="10">Sugar transferase</fullName>
    </submittedName>
</protein>
<evidence type="ECO:0000256" key="5">
    <source>
        <dbReference type="ARBA" id="ARBA00022692"/>
    </source>
</evidence>
<keyword evidence="3" id="KW-1003">Cell membrane</keyword>
<evidence type="ECO:0000259" key="9">
    <source>
        <dbReference type="Pfam" id="PF02397"/>
    </source>
</evidence>
<dbReference type="EMBL" id="JAEPLE010000001">
    <property type="protein sequence ID" value="MBO6987543.1"/>
    <property type="molecule type" value="Genomic_DNA"/>
</dbReference>
<comment type="caution">
    <text evidence="10">The sequence shown here is derived from an EMBL/GenBank/DDBJ whole genome shotgun (WGS) entry which is preliminary data.</text>
</comment>
<keyword evidence="5 8" id="KW-0812">Transmembrane</keyword>
<reference evidence="10" key="1">
    <citation type="journal article" date="2021" name="Front. Mar. Sci.">
        <title>Genomes of Diverse Isolates of Prochlorococcus High-Light-Adapted Clade II in the Western Pacific Ocean.</title>
        <authorList>
            <person name="Yan W."/>
            <person name="Feng X."/>
            <person name="Zhang W."/>
            <person name="Nawaz M.Z."/>
            <person name="Luo T."/>
            <person name="Zhang R."/>
            <person name="Jiao N."/>
        </authorList>
    </citation>
    <scope>NUCLEOTIDE SEQUENCE</scope>
    <source>
        <strain evidence="10">XMU1424</strain>
    </source>
</reference>
<organism evidence="10">
    <name type="scientific">Prochlorococcus marinus XMU1424</name>
    <dbReference type="NCBI Taxonomy" id="2774497"/>
    <lineage>
        <taxon>Bacteria</taxon>
        <taxon>Bacillati</taxon>
        <taxon>Cyanobacteriota</taxon>
        <taxon>Cyanophyceae</taxon>
        <taxon>Synechococcales</taxon>
        <taxon>Prochlorococcaceae</taxon>
        <taxon>Prochlorococcus</taxon>
    </lineage>
</organism>
<evidence type="ECO:0000256" key="3">
    <source>
        <dbReference type="ARBA" id="ARBA00022475"/>
    </source>
</evidence>
<comment type="similarity">
    <text evidence="2">Belongs to the bacterial sugar transferase family.</text>
</comment>
<proteinExistence type="inferred from homology"/>
<keyword evidence="4 10" id="KW-0808">Transferase</keyword>
<name>A0A9D9G1W3_PROMR</name>
<keyword evidence="7 8" id="KW-0472">Membrane</keyword>
<evidence type="ECO:0000256" key="8">
    <source>
        <dbReference type="SAM" id="Phobius"/>
    </source>
</evidence>
<evidence type="ECO:0000256" key="2">
    <source>
        <dbReference type="ARBA" id="ARBA00006464"/>
    </source>
</evidence>
<dbReference type="Pfam" id="PF02397">
    <property type="entry name" value="Bac_transf"/>
    <property type="match status" value="1"/>
</dbReference>
<keyword evidence="6 8" id="KW-1133">Transmembrane helix</keyword>
<dbReference type="InterPro" id="IPR003362">
    <property type="entry name" value="Bact_transf"/>
</dbReference>
<evidence type="ECO:0000256" key="6">
    <source>
        <dbReference type="ARBA" id="ARBA00022989"/>
    </source>
</evidence>
<evidence type="ECO:0000256" key="7">
    <source>
        <dbReference type="ARBA" id="ARBA00023136"/>
    </source>
</evidence>
<dbReference type="PANTHER" id="PTHR30576:SF4">
    <property type="entry name" value="UNDECAPRENYL-PHOSPHATE GALACTOSE PHOSPHOTRANSFERASE"/>
    <property type="match status" value="1"/>
</dbReference>
<dbReference type="AlphaFoldDB" id="A0A9D9G1W3"/>
<evidence type="ECO:0000313" key="10">
    <source>
        <dbReference type="EMBL" id="MBO6987543.1"/>
    </source>
</evidence>